<name>A0A5C6EA72_9BACT</name>
<evidence type="ECO:0000313" key="3">
    <source>
        <dbReference type="EMBL" id="TWU45425.1"/>
    </source>
</evidence>
<dbReference type="SUPFAM" id="SSF54427">
    <property type="entry name" value="NTF2-like"/>
    <property type="match status" value="1"/>
</dbReference>
<evidence type="ECO:0000313" key="4">
    <source>
        <dbReference type="Proteomes" id="UP000315471"/>
    </source>
</evidence>
<dbReference type="InterPro" id="IPR037401">
    <property type="entry name" value="SnoaL-like"/>
</dbReference>
<dbReference type="AlphaFoldDB" id="A0A5C6EA72"/>
<keyword evidence="4" id="KW-1185">Reference proteome</keyword>
<proteinExistence type="predicted"/>
<organism evidence="3 4">
    <name type="scientific">Novipirellula aureliae</name>
    <dbReference type="NCBI Taxonomy" id="2527966"/>
    <lineage>
        <taxon>Bacteria</taxon>
        <taxon>Pseudomonadati</taxon>
        <taxon>Planctomycetota</taxon>
        <taxon>Planctomycetia</taxon>
        <taxon>Pirellulales</taxon>
        <taxon>Pirellulaceae</taxon>
        <taxon>Novipirellula</taxon>
    </lineage>
</organism>
<dbReference type="OrthoDB" id="285076at2"/>
<dbReference type="InterPro" id="IPR032710">
    <property type="entry name" value="NTF2-like_dom_sf"/>
</dbReference>
<feature type="domain" description="SnoaL-like" evidence="2">
    <location>
        <begin position="24"/>
        <end position="147"/>
    </location>
</feature>
<keyword evidence="1" id="KW-0812">Transmembrane</keyword>
<keyword evidence="1" id="KW-1133">Transmembrane helix</keyword>
<dbReference type="EMBL" id="SJPY01000001">
    <property type="protein sequence ID" value="TWU45425.1"/>
    <property type="molecule type" value="Genomic_DNA"/>
</dbReference>
<dbReference type="Pfam" id="PF13474">
    <property type="entry name" value="SnoaL_3"/>
    <property type="match status" value="1"/>
</dbReference>
<keyword evidence="1" id="KW-0472">Membrane</keyword>
<evidence type="ECO:0000259" key="2">
    <source>
        <dbReference type="Pfam" id="PF13474"/>
    </source>
</evidence>
<sequence>MLGVAIFTMDCTNLFAEPSVESDVNSVVQRIGNRYTERNLEMMLEDFAEDAAITWYDAATYRTHESFMEMQSNLYGGVNSNIQSVTSDFRVDDEFVFQNASTVVATGQMTDHLKLVDGSELPTTARWTATLTPSDEGWKVVGFQASVNLFQNTILAKAKGTLVTTVAITGVFGVVLGFICGRLIQRSRGSESQNFPSQ</sequence>
<dbReference type="RefSeq" id="WP_146598132.1">
    <property type="nucleotide sequence ID" value="NZ_SJPY01000001.1"/>
</dbReference>
<comment type="caution">
    <text evidence="3">The sequence shown here is derived from an EMBL/GenBank/DDBJ whole genome shotgun (WGS) entry which is preliminary data.</text>
</comment>
<reference evidence="3 4" key="1">
    <citation type="submission" date="2019-02" db="EMBL/GenBank/DDBJ databases">
        <title>Deep-cultivation of Planctomycetes and their phenomic and genomic characterization uncovers novel biology.</title>
        <authorList>
            <person name="Wiegand S."/>
            <person name="Jogler M."/>
            <person name="Boedeker C."/>
            <person name="Pinto D."/>
            <person name="Vollmers J."/>
            <person name="Rivas-Marin E."/>
            <person name="Kohn T."/>
            <person name="Peeters S.H."/>
            <person name="Heuer A."/>
            <person name="Rast P."/>
            <person name="Oberbeckmann S."/>
            <person name="Bunk B."/>
            <person name="Jeske O."/>
            <person name="Meyerdierks A."/>
            <person name="Storesund J.E."/>
            <person name="Kallscheuer N."/>
            <person name="Luecker S."/>
            <person name="Lage O.M."/>
            <person name="Pohl T."/>
            <person name="Merkel B.J."/>
            <person name="Hornburger P."/>
            <person name="Mueller R.-W."/>
            <person name="Bruemmer F."/>
            <person name="Labrenz M."/>
            <person name="Spormann A.M."/>
            <person name="Op Den Camp H."/>
            <person name="Overmann J."/>
            <person name="Amann R."/>
            <person name="Jetten M.S.M."/>
            <person name="Mascher T."/>
            <person name="Medema M.H."/>
            <person name="Devos D.P."/>
            <person name="Kaster A.-K."/>
            <person name="Ovreas L."/>
            <person name="Rohde M."/>
            <person name="Galperin M.Y."/>
            <person name="Jogler C."/>
        </authorList>
    </citation>
    <scope>NUCLEOTIDE SEQUENCE [LARGE SCALE GENOMIC DNA]</scope>
    <source>
        <strain evidence="3 4">Q31b</strain>
    </source>
</reference>
<evidence type="ECO:0000256" key="1">
    <source>
        <dbReference type="SAM" id="Phobius"/>
    </source>
</evidence>
<accession>A0A5C6EA72</accession>
<dbReference type="Proteomes" id="UP000315471">
    <property type="component" value="Unassembled WGS sequence"/>
</dbReference>
<feature type="transmembrane region" description="Helical" evidence="1">
    <location>
        <begin position="162"/>
        <end position="184"/>
    </location>
</feature>
<gene>
    <name evidence="3" type="ORF">Q31b_05970</name>
</gene>
<dbReference type="Gene3D" id="3.10.450.50">
    <property type="match status" value="1"/>
</dbReference>
<protein>
    <recommendedName>
        <fullName evidence="2">SnoaL-like domain-containing protein</fullName>
    </recommendedName>
</protein>